<accession>A0A5M3Q0J4</accession>
<dbReference type="Proteomes" id="UP000387223">
    <property type="component" value="Unassembled WGS sequence"/>
</dbReference>
<dbReference type="RefSeq" id="WP_136630076.1">
    <property type="nucleotide sequence ID" value="NZ_BGZI01000015.1"/>
</dbReference>
<proteinExistence type="predicted"/>
<reference evidence="1 2" key="1">
    <citation type="journal article" date="2019" name="J. Gen. Appl. Microbiol.">
        <title>Aerobic degradation of cis-dichloroethene by the marine bacterium Marinobacter salsuginis strain 5N-3.</title>
        <authorList>
            <person name="Inoue Y."/>
            <person name="Fukunaga Y."/>
            <person name="Katsumata H."/>
            <person name="Ohji S."/>
            <person name="Hosoyama A."/>
            <person name="Mori K."/>
            <person name="Ando K."/>
        </authorList>
    </citation>
    <scope>NUCLEOTIDE SEQUENCE [LARGE SCALE GENOMIC DNA]</scope>
    <source>
        <strain evidence="1 2">NBRC 109114</strain>
    </source>
</reference>
<organism evidence="1 2">
    <name type="scientific">Marinobacter salsuginis</name>
    <dbReference type="NCBI Taxonomy" id="418719"/>
    <lineage>
        <taxon>Bacteria</taxon>
        <taxon>Pseudomonadati</taxon>
        <taxon>Pseudomonadota</taxon>
        <taxon>Gammaproteobacteria</taxon>
        <taxon>Pseudomonadales</taxon>
        <taxon>Marinobacteraceae</taxon>
        <taxon>Marinobacter</taxon>
    </lineage>
</organism>
<dbReference type="AlphaFoldDB" id="A0A5M3Q0J4"/>
<evidence type="ECO:0000313" key="2">
    <source>
        <dbReference type="Proteomes" id="UP000387223"/>
    </source>
</evidence>
<sequence>MSTRNAHTSRTIGIVGRFQQSAVIAEMLRKVQHIDESAIQIVVEPEHKVVTLHDIFDPQASVHLHGMEADNFLASSRKLAQKVGLSYRDAQKAAAYDYRQLMISNAQARATQPFKIRRAG</sequence>
<name>A0A5M3Q0J4_9GAMM</name>
<dbReference type="EMBL" id="BGZI01000015">
    <property type="protein sequence ID" value="GBO88724.1"/>
    <property type="molecule type" value="Genomic_DNA"/>
</dbReference>
<evidence type="ECO:0000313" key="1">
    <source>
        <dbReference type="EMBL" id="GBO88724.1"/>
    </source>
</evidence>
<gene>
    <name evidence="1" type="ORF">MSSD14B_23920</name>
</gene>
<protein>
    <submittedName>
        <fullName evidence="1">Uncharacterized protein</fullName>
    </submittedName>
</protein>
<comment type="caution">
    <text evidence="1">The sequence shown here is derived from an EMBL/GenBank/DDBJ whole genome shotgun (WGS) entry which is preliminary data.</text>
</comment>